<evidence type="ECO:0000313" key="3">
    <source>
        <dbReference type="Proteomes" id="UP001497516"/>
    </source>
</evidence>
<keyword evidence="3" id="KW-1185">Reference proteome</keyword>
<name>A0AAV2CCK4_9ROSI</name>
<organism evidence="2 3">
    <name type="scientific">Linum trigynum</name>
    <dbReference type="NCBI Taxonomy" id="586398"/>
    <lineage>
        <taxon>Eukaryota</taxon>
        <taxon>Viridiplantae</taxon>
        <taxon>Streptophyta</taxon>
        <taxon>Embryophyta</taxon>
        <taxon>Tracheophyta</taxon>
        <taxon>Spermatophyta</taxon>
        <taxon>Magnoliopsida</taxon>
        <taxon>eudicotyledons</taxon>
        <taxon>Gunneridae</taxon>
        <taxon>Pentapetalae</taxon>
        <taxon>rosids</taxon>
        <taxon>fabids</taxon>
        <taxon>Malpighiales</taxon>
        <taxon>Linaceae</taxon>
        <taxon>Linum</taxon>
    </lineage>
</organism>
<dbReference type="AlphaFoldDB" id="A0AAV2CCK4"/>
<dbReference type="Proteomes" id="UP001497516">
    <property type="component" value="Chromosome 1"/>
</dbReference>
<reference evidence="2 3" key="1">
    <citation type="submission" date="2024-04" db="EMBL/GenBank/DDBJ databases">
        <authorList>
            <person name="Fracassetti M."/>
        </authorList>
    </citation>
    <scope>NUCLEOTIDE SEQUENCE [LARGE SCALE GENOMIC DNA]</scope>
</reference>
<evidence type="ECO:0000256" key="1">
    <source>
        <dbReference type="SAM" id="Phobius"/>
    </source>
</evidence>
<evidence type="ECO:0000313" key="2">
    <source>
        <dbReference type="EMBL" id="CAL1353495.1"/>
    </source>
</evidence>
<keyword evidence="1" id="KW-0812">Transmembrane</keyword>
<dbReference type="EMBL" id="OZ034813">
    <property type="protein sequence ID" value="CAL1353495.1"/>
    <property type="molecule type" value="Genomic_DNA"/>
</dbReference>
<feature type="transmembrane region" description="Helical" evidence="1">
    <location>
        <begin position="38"/>
        <end position="59"/>
    </location>
</feature>
<keyword evidence="1" id="KW-0472">Membrane</keyword>
<accession>A0AAV2CCK4</accession>
<sequence length="89" mass="10119">MMTSPARLTETWQEVINNTDPLADPRTRRINSGIEEGIVGILVYSFYHLAVHFLGHYYYGVRMVLSVGSSPGPLEKHAIKRRESENMGR</sequence>
<gene>
    <name evidence="2" type="ORF">LTRI10_LOCUS1395</name>
</gene>
<protein>
    <submittedName>
        <fullName evidence="2">Uncharacterized protein</fullName>
    </submittedName>
</protein>
<keyword evidence="1" id="KW-1133">Transmembrane helix</keyword>
<proteinExistence type="predicted"/>